<keyword evidence="4" id="KW-1185">Reference proteome</keyword>
<dbReference type="PANTHER" id="PTHR47505:SF1">
    <property type="entry name" value="DNA UTILIZATION PROTEIN YHGH"/>
    <property type="match status" value="1"/>
</dbReference>
<comment type="caution">
    <text evidence="3">The sequence shown here is derived from an EMBL/GenBank/DDBJ whole genome shotgun (WGS) entry which is preliminary data.</text>
</comment>
<comment type="similarity">
    <text evidence="1">Belongs to the ComF/GntX family.</text>
</comment>
<dbReference type="Proteomes" id="UP000545386">
    <property type="component" value="Unassembled WGS sequence"/>
</dbReference>
<name>A0A842HQX3_9BURK</name>
<feature type="domain" description="Phosphoribosyltransferase" evidence="2">
    <location>
        <begin position="146"/>
        <end position="247"/>
    </location>
</feature>
<dbReference type="AlphaFoldDB" id="A0A842HQX3"/>
<dbReference type="InterPro" id="IPR051910">
    <property type="entry name" value="ComF/GntX_DNA_util-trans"/>
</dbReference>
<accession>A0A842HQX3</accession>
<proteinExistence type="inferred from homology"/>
<evidence type="ECO:0000259" key="2">
    <source>
        <dbReference type="Pfam" id="PF00156"/>
    </source>
</evidence>
<dbReference type="InterPro" id="IPR029057">
    <property type="entry name" value="PRTase-like"/>
</dbReference>
<gene>
    <name evidence="3" type="ORF">GTU67_12220</name>
</gene>
<dbReference type="EMBL" id="JACJUU010000011">
    <property type="protein sequence ID" value="MBC2770673.1"/>
    <property type="molecule type" value="Genomic_DNA"/>
</dbReference>
<evidence type="ECO:0000256" key="1">
    <source>
        <dbReference type="ARBA" id="ARBA00008007"/>
    </source>
</evidence>
<dbReference type="RefSeq" id="WP_185780349.1">
    <property type="nucleotide sequence ID" value="NZ_JACJUU010000011.1"/>
</dbReference>
<sequence>MAYSLRLREWVGSLTRWLPGECALCRSVVRGGLLCDVCAGEASHSMATPARRCPRCCLRLDARGHCHDCAALAPVFGQVFAAVDYAFPANLLLLQFKQQRRFVLAKTLAAFMADRMRDTRYVLPDDTILVPVPATKASLQRRGFNPAAELAGQLARQLGLGCHHHWLYRHHETGPQKFLSRQQRLAGTAGLFGCSSKVAGHRFAVIDDVMTTGSTLNAVSGVLLAAGATAVTGVVLARTPVRERLNDALSR</sequence>
<evidence type="ECO:0000313" key="4">
    <source>
        <dbReference type="Proteomes" id="UP000545386"/>
    </source>
</evidence>
<protein>
    <submittedName>
        <fullName evidence="3">ComF family protein</fullName>
    </submittedName>
</protein>
<dbReference type="PANTHER" id="PTHR47505">
    <property type="entry name" value="DNA UTILIZATION PROTEIN YHGH"/>
    <property type="match status" value="1"/>
</dbReference>
<dbReference type="Pfam" id="PF00156">
    <property type="entry name" value="Pribosyltran"/>
    <property type="match status" value="1"/>
</dbReference>
<organism evidence="3 4">
    <name type="scientific">Pusillimonas minor</name>
    <dbReference type="NCBI Taxonomy" id="2697024"/>
    <lineage>
        <taxon>Bacteria</taxon>
        <taxon>Pseudomonadati</taxon>
        <taxon>Pseudomonadota</taxon>
        <taxon>Betaproteobacteria</taxon>
        <taxon>Burkholderiales</taxon>
        <taxon>Alcaligenaceae</taxon>
        <taxon>Pusillimonas</taxon>
    </lineage>
</organism>
<reference evidence="3 4" key="1">
    <citation type="submission" date="2020-08" db="EMBL/GenBank/DDBJ databases">
        <title>Paraeoetvoesia sp. YC-7-48 draft genome sequence.</title>
        <authorList>
            <person name="Yao L."/>
        </authorList>
    </citation>
    <scope>NUCLEOTIDE SEQUENCE [LARGE SCALE GENOMIC DNA]</scope>
    <source>
        <strain evidence="4">YC-7-48</strain>
    </source>
</reference>
<dbReference type="SUPFAM" id="SSF53271">
    <property type="entry name" value="PRTase-like"/>
    <property type="match status" value="1"/>
</dbReference>
<dbReference type="InterPro" id="IPR000836">
    <property type="entry name" value="PRTase_dom"/>
</dbReference>
<dbReference type="CDD" id="cd06223">
    <property type="entry name" value="PRTases_typeI"/>
    <property type="match status" value="1"/>
</dbReference>
<evidence type="ECO:0000313" key="3">
    <source>
        <dbReference type="EMBL" id="MBC2770673.1"/>
    </source>
</evidence>
<dbReference type="Gene3D" id="3.40.50.2020">
    <property type="match status" value="1"/>
</dbReference>